<keyword evidence="10" id="KW-0496">Mitochondrion</keyword>
<evidence type="ECO:0000256" key="11">
    <source>
        <dbReference type="ARBA" id="ARBA00023136"/>
    </source>
</evidence>
<evidence type="ECO:0000256" key="13">
    <source>
        <dbReference type="SAM" id="Coils"/>
    </source>
</evidence>
<organism evidence="16 17">
    <name type="scientific">Liparis tanakae</name>
    <name type="common">Tanaka's snailfish</name>
    <dbReference type="NCBI Taxonomy" id="230148"/>
    <lineage>
        <taxon>Eukaryota</taxon>
        <taxon>Metazoa</taxon>
        <taxon>Chordata</taxon>
        <taxon>Craniata</taxon>
        <taxon>Vertebrata</taxon>
        <taxon>Euteleostomi</taxon>
        <taxon>Actinopterygii</taxon>
        <taxon>Neopterygii</taxon>
        <taxon>Teleostei</taxon>
        <taxon>Neoteleostei</taxon>
        <taxon>Acanthomorphata</taxon>
        <taxon>Eupercaria</taxon>
        <taxon>Perciformes</taxon>
        <taxon>Cottioidei</taxon>
        <taxon>Cottales</taxon>
        <taxon>Liparidae</taxon>
        <taxon>Liparis</taxon>
    </lineage>
</organism>
<evidence type="ECO:0000256" key="8">
    <source>
        <dbReference type="ARBA" id="ARBA00023054"/>
    </source>
</evidence>
<comment type="similarity">
    <text evidence="4">Belongs to the MIEAP family.</text>
</comment>
<keyword evidence="17" id="KW-1185">Reference proteome</keyword>
<dbReference type="PANTHER" id="PTHR21771">
    <property type="entry name" value="MITOCHONDRIA-EATING PROTEIN-RELATED"/>
    <property type="match status" value="1"/>
</dbReference>
<evidence type="ECO:0000256" key="7">
    <source>
        <dbReference type="ARBA" id="ARBA00022787"/>
    </source>
</evidence>
<reference evidence="16 17" key="1">
    <citation type="submission" date="2019-03" db="EMBL/GenBank/DDBJ databases">
        <title>First draft genome of Liparis tanakae, snailfish: a comprehensive survey of snailfish specific genes.</title>
        <authorList>
            <person name="Kim W."/>
            <person name="Song I."/>
            <person name="Jeong J.-H."/>
            <person name="Kim D."/>
            <person name="Kim S."/>
            <person name="Ryu S."/>
            <person name="Song J.Y."/>
            <person name="Lee S.K."/>
        </authorList>
    </citation>
    <scope>NUCLEOTIDE SEQUENCE [LARGE SCALE GENOMIC DNA]</scope>
    <source>
        <tissue evidence="16">Muscle</tissue>
    </source>
</reference>
<dbReference type="OrthoDB" id="5966837at2759"/>
<evidence type="ECO:0000256" key="9">
    <source>
        <dbReference type="ARBA" id="ARBA00023121"/>
    </source>
</evidence>
<dbReference type="Pfam" id="PF16026">
    <property type="entry name" value="MIEAP"/>
    <property type="match status" value="1"/>
</dbReference>
<dbReference type="EMBL" id="SRLO01001004">
    <property type="protein sequence ID" value="TNN42904.1"/>
    <property type="molecule type" value="Genomic_DNA"/>
</dbReference>
<evidence type="ECO:0000256" key="6">
    <source>
        <dbReference type="ARBA" id="ARBA00022490"/>
    </source>
</evidence>
<evidence type="ECO:0000313" key="17">
    <source>
        <dbReference type="Proteomes" id="UP000314294"/>
    </source>
</evidence>
<evidence type="ECO:0000256" key="3">
    <source>
        <dbReference type="ARBA" id="ARBA00004496"/>
    </source>
</evidence>
<evidence type="ECO:0000256" key="1">
    <source>
        <dbReference type="ARBA" id="ARBA00004294"/>
    </source>
</evidence>
<evidence type="ECO:0000259" key="15">
    <source>
        <dbReference type="Pfam" id="PF16026"/>
    </source>
</evidence>
<dbReference type="GO" id="GO:0035695">
    <property type="term" value="P:mitophagy by internal vacuole formation"/>
    <property type="evidence" value="ECO:0007669"/>
    <property type="project" value="TreeGrafter"/>
</dbReference>
<keyword evidence="11" id="KW-0472">Membrane</keyword>
<name>A0A4Z2FQB6_9TELE</name>
<dbReference type="PANTHER" id="PTHR21771:SF0">
    <property type="entry name" value="MITOCHONDRIA-EATING PROTEIN"/>
    <property type="match status" value="1"/>
</dbReference>
<evidence type="ECO:0000256" key="10">
    <source>
        <dbReference type="ARBA" id="ARBA00023128"/>
    </source>
</evidence>
<keyword evidence="6" id="KW-0963">Cytoplasm</keyword>
<evidence type="ECO:0000313" key="16">
    <source>
        <dbReference type="EMBL" id="TNN42904.1"/>
    </source>
</evidence>
<feature type="region of interest" description="Disordered" evidence="14">
    <location>
        <begin position="153"/>
        <end position="174"/>
    </location>
</feature>
<evidence type="ECO:0000256" key="5">
    <source>
        <dbReference type="ARBA" id="ARBA00019863"/>
    </source>
</evidence>
<evidence type="ECO:0000256" key="14">
    <source>
        <dbReference type="SAM" id="MobiDB-lite"/>
    </source>
</evidence>
<dbReference type="Proteomes" id="UP000314294">
    <property type="component" value="Unassembled WGS sequence"/>
</dbReference>
<sequence>MLQVELFELSQVEKVSRSRHPPALTLSVDAFLTLSTLTPLGRWNSWFSKSVLKNVFCVRGSVKEMPRSLTTEVLSLSTLSLVVPCWNTTGLLLPTSTRSWSLRPPTVLLCSGCTMPMSAFCLKRSRPDSWNSMLSQPFGPMRITVQITRLQDTGTHDEVDEGEEEEQHHDADGHVSFAPPQARLVEAFLFDGHYAGVDTLKTRLLPWLGTCFSMATPSIIDDSSLQLIQDSVEKDRRIRELSVHHVSDKQKLCSTRLQLDSTRAELADAQVELDQTKSQSATTLLATEEEILQLRADLRSAHEQLDVYRRKMKNTDDDERQIRLLRDEVSYLSKEKAQLQERAQLTNSSRRSRLVSRFSNLHAVERPEAQATLRRHLRVRKTMSPSLLGPDGAEAAAVDYIVRNMDLHDLQASVNEVIGAMNVNPRISFPPEVDFVLISTLIRETCRVAFAMQTLEPPPDLAFACDGELYDDRKYRRSYDSELSAPLVMYHVWPALVEGDAVWSRGGSPVRSRSLSPTRTLVFSSRRSLSPGRLTASRL</sequence>
<feature type="domain" description="Mitochondria-eating protein C-terminal" evidence="15">
    <location>
        <begin position="376"/>
        <end position="506"/>
    </location>
</feature>
<keyword evidence="7" id="KW-1000">Mitochondrion outer membrane</keyword>
<dbReference type="InterPro" id="IPR031981">
    <property type="entry name" value="MIEAP_C"/>
</dbReference>
<dbReference type="GO" id="GO:0005741">
    <property type="term" value="C:mitochondrial outer membrane"/>
    <property type="evidence" value="ECO:0007669"/>
    <property type="project" value="UniProtKB-SubCell"/>
</dbReference>
<comment type="caution">
    <text evidence="16">The sequence shown here is derived from an EMBL/GenBank/DDBJ whole genome shotgun (WGS) entry which is preliminary data.</text>
</comment>
<dbReference type="AlphaFoldDB" id="A0A4Z2FQB6"/>
<feature type="coiled-coil region" evidence="13">
    <location>
        <begin position="259"/>
        <end position="342"/>
    </location>
</feature>
<evidence type="ECO:0000256" key="4">
    <source>
        <dbReference type="ARBA" id="ARBA00008233"/>
    </source>
</evidence>
<comment type="subcellular location">
    <subcellularLocation>
        <location evidence="3">Cytoplasm</location>
    </subcellularLocation>
    <subcellularLocation>
        <location evidence="2">Mitochondrion matrix</location>
    </subcellularLocation>
    <subcellularLocation>
        <location evidence="1">Mitochondrion outer membrane</location>
    </subcellularLocation>
</comment>
<evidence type="ECO:0000256" key="2">
    <source>
        <dbReference type="ARBA" id="ARBA00004305"/>
    </source>
</evidence>
<dbReference type="GO" id="GO:0008289">
    <property type="term" value="F:lipid binding"/>
    <property type="evidence" value="ECO:0007669"/>
    <property type="project" value="UniProtKB-KW"/>
</dbReference>
<keyword evidence="9" id="KW-0446">Lipid-binding</keyword>
<protein>
    <recommendedName>
        <fullName evidence="5">Mitochondria-eating protein</fullName>
    </recommendedName>
    <alternativeName>
        <fullName evidence="12">Spermatogenesis-associated protein 18</fullName>
    </alternativeName>
</protein>
<keyword evidence="8 13" id="KW-0175">Coiled coil</keyword>
<accession>A0A4Z2FQB6</accession>
<proteinExistence type="inferred from homology"/>
<dbReference type="GO" id="GO:0005759">
    <property type="term" value="C:mitochondrial matrix"/>
    <property type="evidence" value="ECO:0007669"/>
    <property type="project" value="UniProtKB-SubCell"/>
</dbReference>
<evidence type="ECO:0000256" key="12">
    <source>
        <dbReference type="ARBA" id="ARBA00032687"/>
    </source>
</evidence>
<dbReference type="InterPro" id="IPR026169">
    <property type="entry name" value="MIEAP"/>
</dbReference>
<gene>
    <name evidence="16" type="primary">spata18_0</name>
    <name evidence="16" type="ORF">EYF80_046907</name>
</gene>
<dbReference type="GO" id="GO:0035694">
    <property type="term" value="P:mitochondrial protein catabolic process"/>
    <property type="evidence" value="ECO:0007669"/>
    <property type="project" value="InterPro"/>
</dbReference>